<dbReference type="InterPro" id="IPR026523">
    <property type="entry name" value="PNMA"/>
</dbReference>
<dbReference type="InterPro" id="IPR048270">
    <property type="entry name" value="PNMA_C"/>
</dbReference>
<dbReference type="Proteomes" id="UP001460270">
    <property type="component" value="Unassembled WGS sequence"/>
</dbReference>
<dbReference type="InterPro" id="IPR043502">
    <property type="entry name" value="DNA/RNA_pol_sf"/>
</dbReference>
<protein>
    <recommendedName>
        <fullName evidence="2">Paraneoplastic antigen Ma-like C-terminal domain-containing protein</fullName>
    </recommendedName>
</protein>
<name>A0AAW0PJ70_9GOBI</name>
<sequence>MVQINDAVAELRPTETKSPTEHKMAASTELQNKMDAASAPEQGTTPSTGETGQRHPALNMSAADLNPPEIQRYVVEHIVKTDEAMHVRSSHRLRLFSGKTPRPQHEVDYDSWRSGVDIILKDTAISELQRTRQINDSLLPPAIDIVKHLSPDLPAETFIQHLDSAFGTVQDGEELYMKFMDTLQDSGEKPSAYLQRLQVALSLAVKRGGVKPSDVNRYLLSQFCRGCWDNNLIAELQLKQRKADPPSFTQLLLLLRTEEDREATKTQRMQQHLRTTSKQRVASQAQFAAEEEGGVCAALASLTKQVAEIQKQLAALSASQSTQSRQKPPQLPELLQMCLRVPSLGSVSAVEKTATSDHSTVIIEGSAKVSSPPSSQSVILQHPASTLPGGLCVSSCLITLPALPPFKVPVVVTNESEQDTFIPPLSIIGDLEAYHCILSEQRVTQHPAENPPSKLNLNFGESPLSPEWRKRVTEKLNTIADVFSQHDLDFGCTTAVKHQIPLHDPTPVKQRARPIHPQDIEAVRRHLRELLEAGVIRESTSPFSSPVVITGRKFQNCIQKRFKSADRNKTRFDRRVIPSALEPGDKVLVRNVRLRGKHKLSDKWEEGITSSSIELESCQFTKSNQKVVMDRRELASRPTPSMQFPHRQ</sequence>
<organism evidence="3 4">
    <name type="scientific">Mugilogobius chulae</name>
    <name type="common">yellowstripe goby</name>
    <dbReference type="NCBI Taxonomy" id="88201"/>
    <lineage>
        <taxon>Eukaryota</taxon>
        <taxon>Metazoa</taxon>
        <taxon>Chordata</taxon>
        <taxon>Craniata</taxon>
        <taxon>Vertebrata</taxon>
        <taxon>Euteleostomi</taxon>
        <taxon>Actinopterygii</taxon>
        <taxon>Neopterygii</taxon>
        <taxon>Teleostei</taxon>
        <taxon>Neoteleostei</taxon>
        <taxon>Acanthomorphata</taxon>
        <taxon>Gobiaria</taxon>
        <taxon>Gobiiformes</taxon>
        <taxon>Gobioidei</taxon>
        <taxon>Gobiidae</taxon>
        <taxon>Gobionellinae</taxon>
        <taxon>Mugilogobius</taxon>
    </lineage>
</organism>
<dbReference type="AlphaFoldDB" id="A0AAW0PJ70"/>
<dbReference type="PANTHER" id="PTHR23095">
    <property type="entry name" value="PARANEOPLASTIC ANTIGEN"/>
    <property type="match status" value="1"/>
</dbReference>
<dbReference type="PANTHER" id="PTHR23095:SF53">
    <property type="entry name" value="ZINC FINGER CCHC DOMAIN-CONTAINING PROTEIN 12-LIKE"/>
    <property type="match status" value="1"/>
</dbReference>
<gene>
    <name evidence="3" type="ORF">WMY93_006130</name>
</gene>
<evidence type="ECO:0000313" key="3">
    <source>
        <dbReference type="EMBL" id="KAK7929735.1"/>
    </source>
</evidence>
<reference evidence="4" key="1">
    <citation type="submission" date="2024-04" db="EMBL/GenBank/DDBJ databases">
        <title>Salinicola lusitanus LLJ914,a marine bacterium isolated from the Okinawa Trough.</title>
        <authorList>
            <person name="Li J."/>
        </authorList>
    </citation>
    <scope>NUCLEOTIDE SEQUENCE [LARGE SCALE GENOMIC DNA]</scope>
</reference>
<feature type="compositionally biased region" description="Basic and acidic residues" evidence="1">
    <location>
        <begin position="12"/>
        <end position="24"/>
    </location>
</feature>
<dbReference type="Gene3D" id="3.10.10.10">
    <property type="entry name" value="HIV Type 1 Reverse Transcriptase, subunit A, domain 1"/>
    <property type="match status" value="1"/>
</dbReference>
<evidence type="ECO:0000259" key="2">
    <source>
        <dbReference type="Pfam" id="PF14893"/>
    </source>
</evidence>
<dbReference type="EMBL" id="JBBPFD010000004">
    <property type="protein sequence ID" value="KAK7929735.1"/>
    <property type="molecule type" value="Genomic_DNA"/>
</dbReference>
<feature type="domain" description="Paraneoplastic antigen Ma-like C-terminal" evidence="2">
    <location>
        <begin position="96"/>
        <end position="252"/>
    </location>
</feature>
<dbReference type="SUPFAM" id="SSF56672">
    <property type="entry name" value="DNA/RNA polymerases"/>
    <property type="match status" value="1"/>
</dbReference>
<dbReference type="Pfam" id="PF14893">
    <property type="entry name" value="PNMA"/>
    <property type="match status" value="1"/>
</dbReference>
<proteinExistence type="predicted"/>
<feature type="region of interest" description="Disordered" evidence="1">
    <location>
        <begin position="1"/>
        <end position="55"/>
    </location>
</feature>
<evidence type="ECO:0000313" key="4">
    <source>
        <dbReference type="Proteomes" id="UP001460270"/>
    </source>
</evidence>
<feature type="compositionally biased region" description="Polar residues" evidence="1">
    <location>
        <begin position="41"/>
        <end position="51"/>
    </location>
</feature>
<accession>A0AAW0PJ70</accession>
<evidence type="ECO:0000256" key="1">
    <source>
        <dbReference type="SAM" id="MobiDB-lite"/>
    </source>
</evidence>
<comment type="caution">
    <text evidence="3">The sequence shown here is derived from an EMBL/GenBank/DDBJ whole genome shotgun (WGS) entry which is preliminary data.</text>
</comment>
<keyword evidence="4" id="KW-1185">Reference proteome</keyword>